<name>A0AAW0L7S7_QUESU</name>
<dbReference type="InterPro" id="IPR036537">
    <property type="entry name" value="Adaptor_Cbl_N_dom_sf"/>
</dbReference>
<keyword evidence="4" id="KW-1185">Reference proteome</keyword>
<feature type="coiled-coil region" evidence="1">
    <location>
        <begin position="136"/>
        <end position="163"/>
    </location>
</feature>
<gene>
    <name evidence="3" type="primary">MCA1_1</name>
    <name evidence="3" type="ORF">CFP56_006667</name>
</gene>
<dbReference type="Pfam" id="PF19584">
    <property type="entry name" value="MCAfunc"/>
    <property type="match status" value="1"/>
</dbReference>
<keyword evidence="1" id="KW-0175">Coiled coil</keyword>
<dbReference type="CDD" id="cd21037">
    <property type="entry name" value="MLKL_NTD"/>
    <property type="match status" value="1"/>
</dbReference>
<accession>A0AAW0L7S7</accession>
<feature type="domain" description="MCAfunc" evidence="2">
    <location>
        <begin position="1"/>
        <end position="109"/>
    </location>
</feature>
<proteinExistence type="predicted"/>
<dbReference type="PANTHER" id="PTHR46604:SF2">
    <property type="entry name" value="MCAFUNC DOMAIN-CONTAINING PROTEIN"/>
    <property type="match status" value="1"/>
</dbReference>
<reference evidence="3 4" key="1">
    <citation type="journal article" date="2018" name="Sci. Data">
        <title>The draft genome sequence of cork oak.</title>
        <authorList>
            <person name="Ramos A.M."/>
            <person name="Usie A."/>
            <person name="Barbosa P."/>
            <person name="Barros P.M."/>
            <person name="Capote T."/>
            <person name="Chaves I."/>
            <person name="Simoes F."/>
            <person name="Abreu I."/>
            <person name="Carrasquinho I."/>
            <person name="Faro C."/>
            <person name="Guimaraes J.B."/>
            <person name="Mendonca D."/>
            <person name="Nobrega F."/>
            <person name="Rodrigues L."/>
            <person name="Saibo N.J.M."/>
            <person name="Varela M.C."/>
            <person name="Egas C."/>
            <person name="Matos J."/>
            <person name="Miguel C.M."/>
            <person name="Oliveira M.M."/>
            <person name="Ricardo C.P."/>
            <person name="Goncalves S."/>
        </authorList>
    </citation>
    <scope>NUCLEOTIDE SEQUENCE [LARGE SCALE GENOMIC DNA]</scope>
    <source>
        <strain evidence="4">cv. HL8</strain>
    </source>
</reference>
<dbReference type="GO" id="GO:0007166">
    <property type="term" value="P:cell surface receptor signaling pathway"/>
    <property type="evidence" value="ECO:0007669"/>
    <property type="project" value="InterPro"/>
</dbReference>
<dbReference type="Proteomes" id="UP000237347">
    <property type="component" value="Unassembled WGS sequence"/>
</dbReference>
<dbReference type="Gene3D" id="1.20.930.20">
    <property type="entry name" value="Adaptor protein Cbl, N-terminal domain"/>
    <property type="match status" value="1"/>
</dbReference>
<evidence type="ECO:0000313" key="4">
    <source>
        <dbReference type="Proteomes" id="UP000237347"/>
    </source>
</evidence>
<dbReference type="InterPro" id="IPR045766">
    <property type="entry name" value="MCAfunc"/>
</dbReference>
<evidence type="ECO:0000313" key="3">
    <source>
        <dbReference type="EMBL" id="KAK7847405.1"/>
    </source>
</evidence>
<comment type="caution">
    <text evidence="3">The sequence shown here is derived from an EMBL/GenBank/DDBJ whole genome shotgun (WGS) entry which is preliminary data.</text>
</comment>
<dbReference type="AlphaFoldDB" id="A0AAW0L7S7"/>
<dbReference type="PANTHER" id="PTHR46604">
    <property type="entry name" value="PROTEIN MID1-COMPLEMENTING ACTIVITY 1"/>
    <property type="match status" value="1"/>
</dbReference>
<protein>
    <submittedName>
        <fullName evidence="3">Protein mid1-complementing activity 1</fullName>
    </submittedName>
</protein>
<sequence>MIISSAQNTTTHRKNCEQLAEHVRLIGNLLEKLKSTDLMNLPATKEPLDGLEEALRKALELVESCREKSYLYMLAMGWNVVYQFRQVQADIDRYLRLVPLISLVQEFRMQFRQVQADIDRYLRLVPLISLVQEFRMQNIKEGLQAIEEDQREYTLEEEGMEAQNVIIKPDRTKRDADVLDKSLSRRYPDLEFHEALHEEKDKLNIELQQSQTNNDPDQCRVIEHLIDVTENVVNVLPGKKITKLLANEPAYVISGYVSNVNSSYGEPGLKPGDQSQWQTDLFDCCSEPCLSFKTFFYPCGTFSWIANLVSKGKISVALEGKRELFNIEGGSCDDFSTHLMCCCCALVQEWCELEIRGFDGCQGRKMIPPPYQFMKP</sequence>
<evidence type="ECO:0000259" key="2">
    <source>
        <dbReference type="Pfam" id="PF19584"/>
    </source>
</evidence>
<dbReference type="InterPro" id="IPR059179">
    <property type="entry name" value="MLKL-like_MCAfunc"/>
</dbReference>
<evidence type="ECO:0000256" key="1">
    <source>
        <dbReference type="SAM" id="Coils"/>
    </source>
</evidence>
<organism evidence="3 4">
    <name type="scientific">Quercus suber</name>
    <name type="common">Cork oak</name>
    <dbReference type="NCBI Taxonomy" id="58331"/>
    <lineage>
        <taxon>Eukaryota</taxon>
        <taxon>Viridiplantae</taxon>
        <taxon>Streptophyta</taxon>
        <taxon>Embryophyta</taxon>
        <taxon>Tracheophyta</taxon>
        <taxon>Spermatophyta</taxon>
        <taxon>Magnoliopsida</taxon>
        <taxon>eudicotyledons</taxon>
        <taxon>Gunneridae</taxon>
        <taxon>Pentapetalae</taxon>
        <taxon>rosids</taxon>
        <taxon>fabids</taxon>
        <taxon>Fagales</taxon>
        <taxon>Fagaceae</taxon>
        <taxon>Quercus</taxon>
    </lineage>
</organism>
<dbReference type="EMBL" id="PKMF04000142">
    <property type="protein sequence ID" value="KAK7847405.1"/>
    <property type="molecule type" value="Genomic_DNA"/>
</dbReference>